<reference evidence="2" key="1">
    <citation type="submission" date="2014-12" db="EMBL/GenBank/DDBJ databases">
        <title>Genome Sequence of Valsa Canker Pathogens Uncovers a Specific Adaption of Colonization on Woody Bark.</title>
        <authorList>
            <person name="Yin Z."/>
            <person name="Liu H."/>
            <person name="Gao X."/>
            <person name="Li Z."/>
            <person name="Song N."/>
            <person name="Ke X."/>
            <person name="Dai Q."/>
            <person name="Wu Y."/>
            <person name="Sun Y."/>
            <person name="Xu J.-R."/>
            <person name="Kang Z.K."/>
            <person name="Wang L."/>
            <person name="Huang L."/>
        </authorList>
    </citation>
    <scope>NUCLEOTIDE SEQUENCE [LARGE SCALE GENOMIC DNA]</scope>
    <source>
        <strain evidence="2">03-8</strain>
    </source>
</reference>
<name>A0A194VWD9_CYTMA</name>
<keyword evidence="3" id="KW-1185">Reference proteome</keyword>
<feature type="region of interest" description="Disordered" evidence="1">
    <location>
        <begin position="154"/>
        <end position="190"/>
    </location>
</feature>
<organism evidence="2 3">
    <name type="scientific">Cytospora mali</name>
    <name type="common">Apple Valsa canker fungus</name>
    <name type="synonym">Valsa mali</name>
    <dbReference type="NCBI Taxonomy" id="578113"/>
    <lineage>
        <taxon>Eukaryota</taxon>
        <taxon>Fungi</taxon>
        <taxon>Dikarya</taxon>
        <taxon>Ascomycota</taxon>
        <taxon>Pezizomycotina</taxon>
        <taxon>Sordariomycetes</taxon>
        <taxon>Sordariomycetidae</taxon>
        <taxon>Diaporthales</taxon>
        <taxon>Cytosporaceae</taxon>
        <taxon>Cytospora</taxon>
    </lineage>
</organism>
<evidence type="ECO:0000313" key="2">
    <source>
        <dbReference type="EMBL" id="KUI68546.1"/>
    </source>
</evidence>
<protein>
    <submittedName>
        <fullName evidence="2">Uncharacterized protein</fullName>
    </submittedName>
</protein>
<dbReference type="EMBL" id="CM003101">
    <property type="protein sequence ID" value="KUI68546.1"/>
    <property type="molecule type" value="Genomic_DNA"/>
</dbReference>
<accession>A0A194VWD9</accession>
<dbReference type="Proteomes" id="UP000078559">
    <property type="component" value="Chromosome 4"/>
</dbReference>
<evidence type="ECO:0000256" key="1">
    <source>
        <dbReference type="SAM" id="MobiDB-lite"/>
    </source>
</evidence>
<proteinExistence type="predicted"/>
<evidence type="ECO:0000313" key="3">
    <source>
        <dbReference type="Proteomes" id="UP000078559"/>
    </source>
</evidence>
<feature type="region of interest" description="Disordered" evidence="1">
    <location>
        <begin position="1"/>
        <end position="37"/>
    </location>
</feature>
<gene>
    <name evidence="2" type="ORF">VM1G_04412</name>
</gene>
<dbReference type="AlphaFoldDB" id="A0A194VWD9"/>
<sequence>MLSNTKSAGLVPEHQRLPGQEGSSASEIRPLKHLHPSSPHDYRIHIGREWSSNVACLIVHTDKKRAYNSIDIDSDSFEVFEIPELQTPTPIEIANSNETGRMPTTHHAGIIQGTTTLKPLEADNQTPLKLYGNEVHEHIVGNSSAYPEVPFSTAEDRTMKSRGGGSPPRSFEIPPDDTTEVAGSGDYLPRLSPETMDRIVQMGRNSPGSKPEALSSGPPVSYIPADHPGGPRDLPSGWYRCPVIDCQLPFGPANEGYDRGGLARHIDLSHRGPDEMWDARDQIRQRVMDLRFEQGRGLSRTLNSGSVAHGFYQEIDELVSFLDEIRELEDSRRFVVPQVVQFSSVRNAVLKG</sequence>